<evidence type="ECO:0000313" key="2">
    <source>
        <dbReference type="EMBL" id="MFD1872973.1"/>
    </source>
</evidence>
<name>A0ABW4QTT3_9BACT</name>
<evidence type="ECO:0000256" key="1">
    <source>
        <dbReference type="SAM" id="MobiDB-lite"/>
    </source>
</evidence>
<reference evidence="3" key="1">
    <citation type="journal article" date="2019" name="Int. J. Syst. Evol. Microbiol.">
        <title>The Global Catalogue of Microorganisms (GCM) 10K type strain sequencing project: providing services to taxonomists for standard genome sequencing and annotation.</title>
        <authorList>
            <consortium name="The Broad Institute Genomics Platform"/>
            <consortium name="The Broad Institute Genome Sequencing Center for Infectious Disease"/>
            <person name="Wu L."/>
            <person name="Ma J."/>
        </authorList>
    </citation>
    <scope>NUCLEOTIDE SEQUENCE [LARGE SCALE GENOMIC DNA]</scope>
    <source>
        <strain evidence="3">CGMCC 1.15795</strain>
    </source>
</reference>
<feature type="compositionally biased region" description="Acidic residues" evidence="1">
    <location>
        <begin position="174"/>
        <end position="188"/>
    </location>
</feature>
<feature type="region of interest" description="Disordered" evidence="1">
    <location>
        <begin position="174"/>
        <end position="197"/>
    </location>
</feature>
<proteinExistence type="predicted"/>
<accession>A0ABW4QTT3</accession>
<dbReference type="EMBL" id="JBHUFD010000003">
    <property type="protein sequence ID" value="MFD1872973.1"/>
    <property type="molecule type" value="Genomic_DNA"/>
</dbReference>
<protein>
    <recommendedName>
        <fullName evidence="4">Tetratricopeptide repeat protein</fullName>
    </recommendedName>
</protein>
<comment type="caution">
    <text evidence="2">The sequence shown here is derived from an EMBL/GenBank/DDBJ whole genome shotgun (WGS) entry which is preliminary data.</text>
</comment>
<keyword evidence="3" id="KW-1185">Reference proteome</keyword>
<evidence type="ECO:0008006" key="4">
    <source>
        <dbReference type="Google" id="ProtNLM"/>
    </source>
</evidence>
<gene>
    <name evidence="2" type="ORF">ACFSDX_11075</name>
</gene>
<sequence>MTRLTLLQLLAHPATLTGADVRELEQLAQAFPYCQTAHLLLAKAAHDQGSMLASQRLRRAATYAADRAHLRQLIELAPAPAAEPLEPELAAVAELALVATELATVGNAVPLAAAPLPDLAAAEPAEPPVTLVEVEHTVLPLPELPTPEPAPAAEAEVLPLAPLPAADLTEPEIAPEPEQETAVEEAEPELPAQAPPIRPPAEAELAHAEFGLADAEPAEIMAYRLPEVKLPLGITIDVLSSPLPAFRGDPQVGYAPTEGSRLGFCLQGLATEYSLLTGPAALLPSAPLPPASEFFAPDALVLAHLATHQLAAPAPAVNDLIDSFLRRTPQGAARRRALLPAASDEEQPDLAGPSTRVVPDLASENLAQILVSQGKPERAIAIYERLIVKHPEKMAYFAAQIDSLRPQA</sequence>
<dbReference type="RefSeq" id="WP_382313463.1">
    <property type="nucleotide sequence ID" value="NZ_JBHUFD010000003.1"/>
</dbReference>
<organism evidence="2 3">
    <name type="scientific">Hymenobacter bucti</name>
    <dbReference type="NCBI Taxonomy" id="1844114"/>
    <lineage>
        <taxon>Bacteria</taxon>
        <taxon>Pseudomonadati</taxon>
        <taxon>Bacteroidota</taxon>
        <taxon>Cytophagia</taxon>
        <taxon>Cytophagales</taxon>
        <taxon>Hymenobacteraceae</taxon>
        <taxon>Hymenobacter</taxon>
    </lineage>
</organism>
<dbReference type="Proteomes" id="UP001597197">
    <property type="component" value="Unassembled WGS sequence"/>
</dbReference>
<evidence type="ECO:0000313" key="3">
    <source>
        <dbReference type="Proteomes" id="UP001597197"/>
    </source>
</evidence>